<evidence type="ECO:0000313" key="1">
    <source>
        <dbReference type="EMBL" id="DAD94328.1"/>
    </source>
</evidence>
<protein>
    <submittedName>
        <fullName evidence="1">Uncharacterized protein</fullName>
    </submittedName>
</protein>
<accession>A0A8S5NJD2</accession>
<name>A0A8S5NJD2_9CAUD</name>
<dbReference type="EMBL" id="BK015176">
    <property type="protein sequence ID" value="DAD94328.1"/>
    <property type="molecule type" value="Genomic_DNA"/>
</dbReference>
<sequence length="243" mass="28394">MYKIINPCKCKVYTRTGNEVDRNAFVRIEYKDSKLSMCGVVAPLSNGDCLGSAGQCVDEIRKGSPTDEWTTEMLNKLCDIWDRWHLNDMRPYCEHMRELGWTEHTQDKVKIEKWTLTKEACQKKDNAKKRALECLKNGEPFYPTKEETTYANMEYSIDVYDGEEVTYGEAYELKEKDCLGHSNTEYKTRGWISYKDHKLGFIGRECPVCGYKYGTDWKMEEVPQDIIEWLESLPETKVKPAWV</sequence>
<reference evidence="1" key="1">
    <citation type="journal article" date="2021" name="Proc. Natl. Acad. Sci. U.S.A.">
        <title>A Catalog of Tens of Thousands of Viruses from Human Metagenomes Reveals Hidden Associations with Chronic Diseases.</title>
        <authorList>
            <person name="Tisza M.J."/>
            <person name="Buck C.B."/>
        </authorList>
    </citation>
    <scope>NUCLEOTIDE SEQUENCE</scope>
    <source>
        <strain evidence="1">CttFh17</strain>
    </source>
</reference>
<proteinExistence type="predicted"/>
<organism evidence="1">
    <name type="scientific">Siphoviridae sp. cttFh17</name>
    <dbReference type="NCBI Taxonomy" id="2826491"/>
    <lineage>
        <taxon>Viruses</taxon>
        <taxon>Duplodnaviria</taxon>
        <taxon>Heunggongvirae</taxon>
        <taxon>Uroviricota</taxon>
        <taxon>Caudoviricetes</taxon>
    </lineage>
</organism>